<proteinExistence type="predicted"/>
<evidence type="ECO:0000313" key="2">
    <source>
        <dbReference type="Proteomes" id="UP001569428"/>
    </source>
</evidence>
<name>A0ABV4NTT6_9GAMM</name>
<accession>A0ABV4NTT6</accession>
<organism evidence="1 2">
    <name type="scientific">Microbulbifer epialgicus</name>
    <dbReference type="NCBI Taxonomy" id="393907"/>
    <lineage>
        <taxon>Bacteria</taxon>
        <taxon>Pseudomonadati</taxon>
        <taxon>Pseudomonadota</taxon>
        <taxon>Gammaproteobacteria</taxon>
        <taxon>Cellvibrionales</taxon>
        <taxon>Microbulbiferaceae</taxon>
        <taxon>Microbulbifer</taxon>
    </lineage>
</organism>
<dbReference type="RefSeq" id="WP_371837084.1">
    <property type="nucleotide sequence ID" value="NZ_JBGMEK010000001.1"/>
</dbReference>
<evidence type="ECO:0000313" key="1">
    <source>
        <dbReference type="EMBL" id="MFA0809467.1"/>
    </source>
</evidence>
<gene>
    <name evidence="1" type="ORF">ACCI49_00925</name>
</gene>
<dbReference type="EMBL" id="JBGMEK010000001">
    <property type="protein sequence ID" value="MFA0809467.1"/>
    <property type="molecule type" value="Genomic_DNA"/>
</dbReference>
<comment type="caution">
    <text evidence="1">The sequence shown here is derived from an EMBL/GenBank/DDBJ whole genome shotgun (WGS) entry which is preliminary data.</text>
</comment>
<reference evidence="1 2" key="1">
    <citation type="submission" date="2024-08" db="EMBL/GenBank/DDBJ databases">
        <authorList>
            <person name="Ishaq N."/>
        </authorList>
    </citation>
    <scope>NUCLEOTIDE SEQUENCE [LARGE SCALE GENOMIC DNA]</scope>
    <source>
        <strain evidence="1 2">DSM 18651</strain>
    </source>
</reference>
<protein>
    <submittedName>
        <fullName evidence="1">Uncharacterized protein</fullName>
    </submittedName>
</protein>
<keyword evidence="2" id="KW-1185">Reference proteome</keyword>
<sequence length="74" mass="8370">MAEFSKGQKIRTTTKVRDSESGYVFESGTVGEFYNSWTGPYCSVYFQCKDGDPLDSGEMEVMCKLTDIEPYEEA</sequence>
<dbReference type="Proteomes" id="UP001569428">
    <property type="component" value="Unassembled WGS sequence"/>
</dbReference>